<evidence type="ECO:0000256" key="8">
    <source>
        <dbReference type="ARBA" id="ARBA00023136"/>
    </source>
</evidence>
<feature type="transmembrane region" description="Helical" evidence="12">
    <location>
        <begin position="135"/>
        <end position="153"/>
    </location>
</feature>
<feature type="transmembrane region" description="Helical" evidence="12">
    <location>
        <begin position="165"/>
        <end position="190"/>
    </location>
</feature>
<dbReference type="Pfam" id="PF01066">
    <property type="entry name" value="CDP-OH_P_transf"/>
    <property type="match status" value="1"/>
</dbReference>
<dbReference type="PROSITE" id="PS00379">
    <property type="entry name" value="CDP_ALCOHOL_P_TRANSF"/>
    <property type="match status" value="1"/>
</dbReference>
<feature type="transmembrane region" description="Helical" evidence="12">
    <location>
        <begin position="105"/>
        <end position="123"/>
    </location>
</feature>
<keyword evidence="8 12" id="KW-0472">Membrane</keyword>
<proteinExistence type="inferred from homology"/>
<protein>
    <submittedName>
        <fullName evidence="13">Cardiolipin synthase</fullName>
    </submittedName>
</protein>
<dbReference type="Gene3D" id="1.20.120.1760">
    <property type="match status" value="1"/>
</dbReference>
<evidence type="ECO:0000256" key="11">
    <source>
        <dbReference type="RuleBase" id="RU003750"/>
    </source>
</evidence>
<comment type="subcellular location">
    <subcellularLocation>
        <location evidence="1">Membrane</location>
        <topology evidence="1">Multi-pass membrane protein</topology>
    </subcellularLocation>
</comment>
<evidence type="ECO:0000256" key="7">
    <source>
        <dbReference type="ARBA" id="ARBA00023098"/>
    </source>
</evidence>
<dbReference type="InterPro" id="IPR000462">
    <property type="entry name" value="CDP-OH_P_trans"/>
</dbReference>
<feature type="transmembrane region" description="Helical" evidence="12">
    <location>
        <begin position="12"/>
        <end position="36"/>
    </location>
</feature>
<dbReference type="PANTHER" id="PTHR14269:SF62">
    <property type="entry name" value="CDP-DIACYLGLYCEROL--GLYCEROL-3-PHOSPHATE 3-PHOSPHATIDYLTRANSFERASE 1, CHLOROPLASTIC"/>
    <property type="match status" value="1"/>
</dbReference>
<reference evidence="13 14" key="1">
    <citation type="submission" date="2019-06" db="EMBL/GenBank/DDBJ databases">
        <title>Sequencing the genomes of 1000 actinobacteria strains.</title>
        <authorList>
            <person name="Klenk H.-P."/>
        </authorList>
    </citation>
    <scope>NUCLEOTIDE SEQUENCE [LARGE SCALE GENOMIC DNA]</scope>
    <source>
        <strain evidence="13 14">DSM 45928</strain>
    </source>
</reference>
<evidence type="ECO:0000256" key="3">
    <source>
        <dbReference type="ARBA" id="ARBA00022516"/>
    </source>
</evidence>
<keyword evidence="4 11" id="KW-0808">Transferase</keyword>
<dbReference type="EMBL" id="VFOW01000001">
    <property type="protein sequence ID" value="TQL79702.1"/>
    <property type="molecule type" value="Genomic_DNA"/>
</dbReference>
<dbReference type="UniPathway" id="UPA00085"/>
<dbReference type="InterPro" id="IPR043130">
    <property type="entry name" value="CDP-OH_PTrfase_TM_dom"/>
</dbReference>
<evidence type="ECO:0000256" key="10">
    <source>
        <dbReference type="ARBA" id="ARBA00023264"/>
    </source>
</evidence>
<keyword evidence="5 12" id="KW-0812">Transmembrane</keyword>
<dbReference type="AlphaFoldDB" id="A0A543B4E9"/>
<dbReference type="GO" id="GO:0016020">
    <property type="term" value="C:membrane"/>
    <property type="evidence" value="ECO:0007669"/>
    <property type="project" value="UniProtKB-SubCell"/>
</dbReference>
<dbReference type="GO" id="GO:0046474">
    <property type="term" value="P:glycerophospholipid biosynthetic process"/>
    <property type="evidence" value="ECO:0007669"/>
    <property type="project" value="TreeGrafter"/>
</dbReference>
<dbReference type="PANTHER" id="PTHR14269">
    <property type="entry name" value="CDP-DIACYLGLYCEROL--GLYCEROL-3-PHOSPHATE 3-PHOSPHATIDYLTRANSFERASE-RELATED"/>
    <property type="match status" value="1"/>
</dbReference>
<comment type="similarity">
    <text evidence="2 11">Belongs to the CDP-alcohol phosphatidyltransferase class-I family.</text>
</comment>
<evidence type="ECO:0000256" key="1">
    <source>
        <dbReference type="ARBA" id="ARBA00004141"/>
    </source>
</evidence>
<dbReference type="InterPro" id="IPR004570">
    <property type="entry name" value="Phosphatidylglycerol_P_synth"/>
</dbReference>
<dbReference type="Proteomes" id="UP000317043">
    <property type="component" value="Unassembled WGS sequence"/>
</dbReference>
<keyword evidence="7" id="KW-0443">Lipid metabolism</keyword>
<keyword evidence="9" id="KW-0594">Phospholipid biosynthesis</keyword>
<dbReference type="InterPro" id="IPR050324">
    <property type="entry name" value="CDP-alcohol_PTase-I"/>
</dbReference>
<evidence type="ECO:0000256" key="5">
    <source>
        <dbReference type="ARBA" id="ARBA00022692"/>
    </source>
</evidence>
<dbReference type="InterPro" id="IPR048254">
    <property type="entry name" value="CDP_ALCOHOL_P_TRANSF_CS"/>
</dbReference>
<feature type="transmembrane region" description="Helical" evidence="12">
    <location>
        <begin position="82"/>
        <end position="99"/>
    </location>
</feature>
<evidence type="ECO:0000256" key="12">
    <source>
        <dbReference type="SAM" id="Phobius"/>
    </source>
</evidence>
<evidence type="ECO:0000256" key="2">
    <source>
        <dbReference type="ARBA" id="ARBA00010441"/>
    </source>
</evidence>
<evidence type="ECO:0000256" key="9">
    <source>
        <dbReference type="ARBA" id="ARBA00023209"/>
    </source>
</evidence>
<gene>
    <name evidence="13" type="ORF">FB566_5314</name>
</gene>
<name>A0A543B4E9_9ACTN</name>
<dbReference type="InParanoid" id="A0A543B4E9"/>
<evidence type="ECO:0000256" key="6">
    <source>
        <dbReference type="ARBA" id="ARBA00022989"/>
    </source>
</evidence>
<keyword evidence="10" id="KW-1208">Phospholipid metabolism</keyword>
<sequence length="198" mass="21991">MSQSGDHPLAWRVWTIPNLVTMIRLCGIPVFCYLLLATDEVVAAVIVLAVGGGTDWVDGFLARRLRQESRFGQLLDPLVDRLYILVAIAVLTLVQLVPWQFTAVLLAREAVMLVVLLILRSRGFAPFEVHYTGKTATFIVFMSFPVLVLAGLYEPAAGWALPLGWALAWWGIVLYWLSAAIYVGQAVILLRRRSQVVA</sequence>
<evidence type="ECO:0000313" key="13">
    <source>
        <dbReference type="EMBL" id="TQL79702.1"/>
    </source>
</evidence>
<dbReference type="GO" id="GO:0008444">
    <property type="term" value="F:CDP-diacylglycerol-glycerol-3-phosphate 3-phosphatidyltransferase activity"/>
    <property type="evidence" value="ECO:0007669"/>
    <property type="project" value="InterPro"/>
</dbReference>
<accession>A0A543B4E9</accession>
<keyword evidence="14" id="KW-1185">Reference proteome</keyword>
<evidence type="ECO:0000313" key="14">
    <source>
        <dbReference type="Proteomes" id="UP000317043"/>
    </source>
</evidence>
<comment type="caution">
    <text evidence="13">The sequence shown here is derived from an EMBL/GenBank/DDBJ whole genome shotgun (WGS) entry which is preliminary data.</text>
</comment>
<feature type="transmembrane region" description="Helical" evidence="12">
    <location>
        <begin position="42"/>
        <end position="61"/>
    </location>
</feature>
<keyword evidence="6 12" id="KW-1133">Transmembrane helix</keyword>
<dbReference type="PIRSF" id="PIRSF000847">
    <property type="entry name" value="Phos_ph_gly_syn"/>
    <property type="match status" value="1"/>
</dbReference>
<keyword evidence="3" id="KW-0444">Lipid biosynthesis</keyword>
<organism evidence="13 14">
    <name type="scientific">Stackebrandtia endophytica</name>
    <dbReference type="NCBI Taxonomy" id="1496996"/>
    <lineage>
        <taxon>Bacteria</taxon>
        <taxon>Bacillati</taxon>
        <taxon>Actinomycetota</taxon>
        <taxon>Actinomycetes</taxon>
        <taxon>Glycomycetales</taxon>
        <taxon>Glycomycetaceae</taxon>
        <taxon>Stackebrandtia</taxon>
    </lineage>
</organism>
<evidence type="ECO:0000256" key="4">
    <source>
        <dbReference type="ARBA" id="ARBA00022679"/>
    </source>
</evidence>